<dbReference type="InterPro" id="IPR026363">
    <property type="entry name" value="CxxC-x17-CxxC_dom"/>
</dbReference>
<evidence type="ECO:0000256" key="1">
    <source>
        <dbReference type="SAM" id="MobiDB-lite"/>
    </source>
</evidence>
<dbReference type="EMBL" id="VSSQ01040087">
    <property type="protein sequence ID" value="MPM93250.1"/>
    <property type="molecule type" value="Genomic_DNA"/>
</dbReference>
<organism evidence="3">
    <name type="scientific">bioreactor metagenome</name>
    <dbReference type="NCBI Taxonomy" id="1076179"/>
    <lineage>
        <taxon>unclassified sequences</taxon>
        <taxon>metagenomes</taxon>
        <taxon>ecological metagenomes</taxon>
    </lineage>
</organism>
<protein>
    <recommendedName>
        <fullName evidence="2">CxxC-x17-CxxC domain-containing protein</fullName>
    </recommendedName>
</protein>
<gene>
    <name evidence="3" type="ORF">SDC9_140386</name>
</gene>
<evidence type="ECO:0000259" key="2">
    <source>
        <dbReference type="Pfam" id="PF23477"/>
    </source>
</evidence>
<dbReference type="NCBIfam" id="TIGR04272">
    <property type="entry name" value="cxxc_cxxc_Mbark"/>
    <property type="match status" value="1"/>
</dbReference>
<feature type="compositionally biased region" description="Low complexity" evidence="1">
    <location>
        <begin position="1"/>
        <end position="10"/>
    </location>
</feature>
<dbReference type="Pfam" id="PF23477">
    <property type="entry name" value="zf_Tbcl_2"/>
    <property type="match status" value="1"/>
</dbReference>
<feature type="region of interest" description="Disordered" evidence="1">
    <location>
        <begin position="1"/>
        <end position="49"/>
    </location>
</feature>
<sequence length="68" mass="7757">MAFNDRGNSFRGRDNNRGGFGGAPREMHNATCSDCGAETQVPFKPDPDRPVYCRDCLPNHRKPRENRY</sequence>
<evidence type="ECO:0000313" key="3">
    <source>
        <dbReference type="EMBL" id="MPM93250.1"/>
    </source>
</evidence>
<accession>A0A645DUR8</accession>
<feature type="domain" description="CxxC-x17-CxxC" evidence="2">
    <location>
        <begin position="25"/>
        <end position="61"/>
    </location>
</feature>
<comment type="caution">
    <text evidence="3">The sequence shown here is derived from an EMBL/GenBank/DDBJ whole genome shotgun (WGS) entry which is preliminary data.</text>
</comment>
<proteinExistence type="predicted"/>
<name>A0A645DUR8_9ZZZZ</name>
<dbReference type="AlphaFoldDB" id="A0A645DUR8"/>
<reference evidence="3" key="1">
    <citation type="submission" date="2019-08" db="EMBL/GenBank/DDBJ databases">
        <authorList>
            <person name="Kucharzyk K."/>
            <person name="Murdoch R.W."/>
            <person name="Higgins S."/>
            <person name="Loffler F."/>
        </authorList>
    </citation>
    <scope>NUCLEOTIDE SEQUENCE</scope>
</reference>